<evidence type="ECO:0000313" key="1">
    <source>
        <dbReference type="EMBL" id="KAH3833898.1"/>
    </source>
</evidence>
<sequence length="102" mass="11588">MSEPLRCGPCSKCQRRAEIMLASWKLPILEERAEVRSGEMSSDGSIPGNISRVVTRAKAWMGTYSPQEMARLQNSDPLHRSCKVLVQRTKKAIQRRYSLLEP</sequence>
<proteinExistence type="predicted"/>
<name>A0A9D4K6G1_DREPO</name>
<protein>
    <submittedName>
        <fullName evidence="1">Uncharacterized protein</fullName>
    </submittedName>
</protein>
<keyword evidence="2" id="KW-1185">Reference proteome</keyword>
<gene>
    <name evidence="1" type="ORF">DPMN_107214</name>
</gene>
<reference evidence="1" key="1">
    <citation type="journal article" date="2019" name="bioRxiv">
        <title>The Genome of the Zebra Mussel, Dreissena polymorpha: A Resource for Invasive Species Research.</title>
        <authorList>
            <person name="McCartney M.A."/>
            <person name="Auch B."/>
            <person name="Kono T."/>
            <person name="Mallez S."/>
            <person name="Zhang Y."/>
            <person name="Obille A."/>
            <person name="Becker A."/>
            <person name="Abrahante J.E."/>
            <person name="Garbe J."/>
            <person name="Badalamenti J.P."/>
            <person name="Herman A."/>
            <person name="Mangelson H."/>
            <person name="Liachko I."/>
            <person name="Sullivan S."/>
            <person name="Sone E.D."/>
            <person name="Koren S."/>
            <person name="Silverstein K.A.T."/>
            <person name="Beckman K.B."/>
            <person name="Gohl D.M."/>
        </authorList>
    </citation>
    <scope>NUCLEOTIDE SEQUENCE</scope>
    <source>
        <strain evidence="1">Duluth1</strain>
        <tissue evidence="1">Whole animal</tissue>
    </source>
</reference>
<reference evidence="1" key="2">
    <citation type="submission" date="2020-11" db="EMBL/GenBank/DDBJ databases">
        <authorList>
            <person name="McCartney M.A."/>
            <person name="Auch B."/>
            <person name="Kono T."/>
            <person name="Mallez S."/>
            <person name="Becker A."/>
            <person name="Gohl D.M."/>
            <person name="Silverstein K.A.T."/>
            <person name="Koren S."/>
            <person name="Bechman K.B."/>
            <person name="Herman A."/>
            <person name="Abrahante J.E."/>
            <person name="Garbe J."/>
        </authorList>
    </citation>
    <scope>NUCLEOTIDE SEQUENCE</scope>
    <source>
        <strain evidence="1">Duluth1</strain>
        <tissue evidence="1">Whole animal</tissue>
    </source>
</reference>
<accession>A0A9D4K6G1</accession>
<evidence type="ECO:0000313" key="2">
    <source>
        <dbReference type="Proteomes" id="UP000828390"/>
    </source>
</evidence>
<organism evidence="1 2">
    <name type="scientific">Dreissena polymorpha</name>
    <name type="common">Zebra mussel</name>
    <name type="synonym">Mytilus polymorpha</name>
    <dbReference type="NCBI Taxonomy" id="45954"/>
    <lineage>
        <taxon>Eukaryota</taxon>
        <taxon>Metazoa</taxon>
        <taxon>Spiralia</taxon>
        <taxon>Lophotrochozoa</taxon>
        <taxon>Mollusca</taxon>
        <taxon>Bivalvia</taxon>
        <taxon>Autobranchia</taxon>
        <taxon>Heteroconchia</taxon>
        <taxon>Euheterodonta</taxon>
        <taxon>Imparidentia</taxon>
        <taxon>Neoheterodontei</taxon>
        <taxon>Myida</taxon>
        <taxon>Dreissenoidea</taxon>
        <taxon>Dreissenidae</taxon>
        <taxon>Dreissena</taxon>
    </lineage>
</organism>
<dbReference type="EMBL" id="JAIWYP010000004">
    <property type="protein sequence ID" value="KAH3833898.1"/>
    <property type="molecule type" value="Genomic_DNA"/>
</dbReference>
<comment type="caution">
    <text evidence="1">The sequence shown here is derived from an EMBL/GenBank/DDBJ whole genome shotgun (WGS) entry which is preliminary data.</text>
</comment>
<dbReference type="AlphaFoldDB" id="A0A9D4K6G1"/>
<dbReference type="Proteomes" id="UP000828390">
    <property type="component" value="Unassembled WGS sequence"/>
</dbReference>